<protein>
    <recommendedName>
        <fullName evidence="10">Cobalt ECF transporter T component CbiQ</fullName>
    </recommendedName>
</protein>
<dbReference type="PANTHER" id="PTHR34857:SF2">
    <property type="entry name" value="SLL0384 PROTEIN"/>
    <property type="match status" value="1"/>
</dbReference>
<dbReference type="PANTHER" id="PTHR34857">
    <property type="entry name" value="SLL0384 PROTEIN"/>
    <property type="match status" value="1"/>
</dbReference>
<keyword evidence="5 7" id="KW-0472">Membrane</keyword>
<evidence type="ECO:0000256" key="2">
    <source>
        <dbReference type="ARBA" id="ARBA00022475"/>
    </source>
</evidence>
<feature type="region of interest" description="Disordered" evidence="6">
    <location>
        <begin position="1"/>
        <end position="36"/>
    </location>
</feature>
<evidence type="ECO:0000256" key="3">
    <source>
        <dbReference type="ARBA" id="ARBA00022692"/>
    </source>
</evidence>
<evidence type="ECO:0000256" key="6">
    <source>
        <dbReference type="SAM" id="MobiDB-lite"/>
    </source>
</evidence>
<feature type="transmembrane region" description="Helical" evidence="7">
    <location>
        <begin position="107"/>
        <end position="125"/>
    </location>
</feature>
<evidence type="ECO:0000313" key="8">
    <source>
        <dbReference type="EMBL" id="TMQ69136.1"/>
    </source>
</evidence>
<evidence type="ECO:0000256" key="5">
    <source>
        <dbReference type="ARBA" id="ARBA00023136"/>
    </source>
</evidence>
<evidence type="ECO:0000256" key="7">
    <source>
        <dbReference type="SAM" id="Phobius"/>
    </source>
</evidence>
<accession>A0A538TZQ0</accession>
<dbReference type="InterPro" id="IPR051611">
    <property type="entry name" value="ECF_transporter_component"/>
</dbReference>
<dbReference type="GO" id="GO:0005886">
    <property type="term" value="C:plasma membrane"/>
    <property type="evidence" value="ECO:0007669"/>
    <property type="project" value="UniProtKB-ARBA"/>
</dbReference>
<keyword evidence="3 7" id="KW-0812">Transmembrane</keyword>
<feature type="transmembrane region" description="Helical" evidence="7">
    <location>
        <begin position="259"/>
        <end position="276"/>
    </location>
</feature>
<dbReference type="InterPro" id="IPR003339">
    <property type="entry name" value="ABC/ECF_trnsptr_transmembrane"/>
</dbReference>
<gene>
    <name evidence="8" type="ORF">E6K81_15635</name>
</gene>
<name>A0A538TZQ0_UNCEI</name>
<evidence type="ECO:0008006" key="10">
    <source>
        <dbReference type="Google" id="ProtNLM"/>
    </source>
</evidence>
<reference evidence="8 9" key="1">
    <citation type="journal article" date="2019" name="Nat. Microbiol.">
        <title>Mediterranean grassland soil C-N compound turnover is dependent on rainfall and depth, and is mediated by genomically divergent microorganisms.</title>
        <authorList>
            <person name="Diamond S."/>
            <person name="Andeer P.F."/>
            <person name="Li Z."/>
            <person name="Crits-Christoph A."/>
            <person name="Burstein D."/>
            <person name="Anantharaman K."/>
            <person name="Lane K.R."/>
            <person name="Thomas B.C."/>
            <person name="Pan C."/>
            <person name="Northen T.R."/>
            <person name="Banfield J.F."/>
        </authorList>
    </citation>
    <scope>NUCLEOTIDE SEQUENCE [LARGE SCALE GENOMIC DNA]</scope>
    <source>
        <strain evidence="8">WS_11</strain>
    </source>
</reference>
<comment type="subcellular location">
    <subcellularLocation>
        <location evidence="1">Membrane</location>
        <topology evidence="1">Multi-pass membrane protein</topology>
    </subcellularLocation>
</comment>
<evidence type="ECO:0000313" key="9">
    <source>
        <dbReference type="Proteomes" id="UP000319771"/>
    </source>
</evidence>
<dbReference type="Proteomes" id="UP000319771">
    <property type="component" value="Unassembled WGS sequence"/>
</dbReference>
<dbReference type="AlphaFoldDB" id="A0A538TZQ0"/>
<dbReference type="EMBL" id="VBPB01000337">
    <property type="protein sequence ID" value="TMQ69136.1"/>
    <property type="molecule type" value="Genomic_DNA"/>
</dbReference>
<proteinExistence type="predicted"/>
<feature type="transmembrane region" description="Helical" evidence="7">
    <location>
        <begin position="68"/>
        <end position="95"/>
    </location>
</feature>
<dbReference type="Pfam" id="PF02361">
    <property type="entry name" value="CbiQ"/>
    <property type="match status" value="1"/>
</dbReference>
<evidence type="ECO:0000256" key="1">
    <source>
        <dbReference type="ARBA" id="ARBA00004141"/>
    </source>
</evidence>
<keyword evidence="2" id="KW-1003">Cell membrane</keyword>
<evidence type="ECO:0000256" key="4">
    <source>
        <dbReference type="ARBA" id="ARBA00022989"/>
    </source>
</evidence>
<dbReference type="CDD" id="cd16914">
    <property type="entry name" value="EcfT"/>
    <property type="match status" value="1"/>
</dbReference>
<comment type="caution">
    <text evidence="8">The sequence shown here is derived from an EMBL/GenBank/DDBJ whole genome shotgun (WGS) entry which is preliminary data.</text>
</comment>
<sequence>MVPGDRGGIGHRVRTRSLPGARAARPAAGGTARRSGAGGRVIGTLGQIDYLASAGRTPWHRASALGKLLLVAGILTLAVFAPSLKLLLAVHALAWTLVVTGRLTGRLVLAAAGYPLLFAALFVAGRWDGTWVTPLKLLLRPLTASLAAVWLVGTTPYPDLFAPLSRVLPRGAGDGLFLTYRALFALLARSERLWRAFRLRGGLTGPARRRLMLAGEGLGTLVVHGFERSQRLYATMLLRGHSGRVCGCRHYAEWSPADLWVVLAGAALATMGALLWRTP</sequence>
<keyword evidence="4 7" id="KW-1133">Transmembrane helix</keyword>
<feature type="compositionally biased region" description="Low complexity" evidence="6">
    <location>
        <begin position="16"/>
        <end position="35"/>
    </location>
</feature>
<organism evidence="8 9">
    <name type="scientific">Eiseniibacteriota bacterium</name>
    <dbReference type="NCBI Taxonomy" id="2212470"/>
    <lineage>
        <taxon>Bacteria</taxon>
        <taxon>Candidatus Eiseniibacteriota</taxon>
    </lineage>
</organism>